<dbReference type="Gene3D" id="3.40.50.2000">
    <property type="entry name" value="Glycogen Phosphorylase B"/>
    <property type="match status" value="3"/>
</dbReference>
<dbReference type="EMBL" id="DSFP01000053">
    <property type="protein sequence ID" value="HEW46250.1"/>
    <property type="molecule type" value="Genomic_DNA"/>
</dbReference>
<keyword evidence="7" id="KW-0663">Pyridoxal phosphate</keyword>
<dbReference type="InterPro" id="IPR035090">
    <property type="entry name" value="Pyridoxal_P_attach_site"/>
</dbReference>
<protein>
    <recommendedName>
        <fullName evidence="4">glycogen phosphorylase</fullName>
        <ecNumber evidence="4">2.4.1.1</ecNumber>
    </recommendedName>
</protein>
<comment type="function">
    <text evidence="9">Phosphorylase is an important allosteric enzyme in carbohydrate metabolism. Enzymes from different sources differ in their regulatory mechanisms and in their natural substrates. However, all known phosphorylases share catalytic and structural properties.</text>
</comment>
<evidence type="ECO:0000256" key="4">
    <source>
        <dbReference type="ARBA" id="ARBA00012591"/>
    </source>
</evidence>
<organism evidence="10">
    <name type="scientific">Hydrogenobacter sp</name>
    <dbReference type="NCBI Taxonomy" id="2152829"/>
    <lineage>
        <taxon>Bacteria</taxon>
        <taxon>Pseudomonadati</taxon>
        <taxon>Aquificota</taxon>
        <taxon>Aquificia</taxon>
        <taxon>Aquificales</taxon>
        <taxon>Aquificaceae</taxon>
        <taxon>Hydrogenobacter</taxon>
    </lineage>
</organism>
<dbReference type="InterPro" id="IPR000811">
    <property type="entry name" value="Glyco_trans_35"/>
</dbReference>
<evidence type="ECO:0000256" key="6">
    <source>
        <dbReference type="ARBA" id="ARBA00022679"/>
    </source>
</evidence>
<dbReference type="GO" id="GO:0005975">
    <property type="term" value="P:carbohydrate metabolic process"/>
    <property type="evidence" value="ECO:0007669"/>
    <property type="project" value="InterPro"/>
</dbReference>
<dbReference type="EC" id="2.4.1.1" evidence="4"/>
<evidence type="ECO:0000256" key="5">
    <source>
        <dbReference type="ARBA" id="ARBA00022676"/>
    </source>
</evidence>
<keyword evidence="8" id="KW-0119">Carbohydrate metabolism</keyword>
<dbReference type="NCBIfam" id="TIGR02094">
    <property type="entry name" value="more_P_ylases"/>
    <property type="match status" value="1"/>
</dbReference>
<dbReference type="PANTHER" id="PTHR42655:SF1">
    <property type="entry name" value="GLYCOGEN PHOSPHORYLASE"/>
    <property type="match status" value="1"/>
</dbReference>
<keyword evidence="5" id="KW-0328">Glycosyltransferase</keyword>
<dbReference type="PANTHER" id="PTHR42655">
    <property type="entry name" value="GLYCOGEN PHOSPHORYLASE"/>
    <property type="match status" value="1"/>
</dbReference>
<proteinExistence type="inferred from homology"/>
<evidence type="ECO:0000256" key="9">
    <source>
        <dbReference type="ARBA" id="ARBA00025174"/>
    </source>
</evidence>
<evidence type="ECO:0000256" key="2">
    <source>
        <dbReference type="ARBA" id="ARBA00001933"/>
    </source>
</evidence>
<comment type="similarity">
    <text evidence="3">Belongs to the glycogen phosphorylase family.</text>
</comment>
<dbReference type="AlphaFoldDB" id="A0A7C2ZF12"/>
<reference evidence="10" key="1">
    <citation type="journal article" date="2020" name="mSystems">
        <title>Genome- and Community-Level Interaction Insights into Carbon Utilization and Element Cycling Functions of Hydrothermarchaeota in Hydrothermal Sediment.</title>
        <authorList>
            <person name="Zhou Z."/>
            <person name="Liu Y."/>
            <person name="Xu W."/>
            <person name="Pan J."/>
            <person name="Luo Z.H."/>
            <person name="Li M."/>
        </authorList>
    </citation>
    <scope>NUCLEOTIDE SEQUENCE [LARGE SCALE GENOMIC DNA]</scope>
    <source>
        <strain evidence="10">SpSt-132</strain>
    </source>
</reference>
<gene>
    <name evidence="10" type="primary">glgP</name>
    <name evidence="10" type="ORF">ENO47_06245</name>
</gene>
<comment type="catalytic activity">
    <reaction evidence="1">
        <text>[(1-&gt;4)-alpha-D-glucosyl](n) + phosphate = [(1-&gt;4)-alpha-D-glucosyl](n-1) + alpha-D-glucose 1-phosphate</text>
        <dbReference type="Rhea" id="RHEA:41732"/>
        <dbReference type="Rhea" id="RHEA-COMP:9584"/>
        <dbReference type="Rhea" id="RHEA-COMP:9586"/>
        <dbReference type="ChEBI" id="CHEBI:15444"/>
        <dbReference type="ChEBI" id="CHEBI:43474"/>
        <dbReference type="ChEBI" id="CHEBI:58601"/>
        <dbReference type="EC" id="2.4.1.1"/>
    </reaction>
</comment>
<evidence type="ECO:0000256" key="8">
    <source>
        <dbReference type="ARBA" id="ARBA00023277"/>
    </source>
</evidence>
<dbReference type="InterPro" id="IPR011834">
    <property type="entry name" value="Agluc_phsphrylas"/>
</dbReference>
<dbReference type="SUPFAM" id="SSF53756">
    <property type="entry name" value="UDP-Glycosyltransferase/glycogen phosphorylase"/>
    <property type="match status" value="1"/>
</dbReference>
<comment type="cofactor">
    <cofactor evidence="2">
        <name>pyridoxal 5'-phosphate</name>
        <dbReference type="ChEBI" id="CHEBI:597326"/>
    </cofactor>
</comment>
<dbReference type="GO" id="GO:0030170">
    <property type="term" value="F:pyridoxal phosphate binding"/>
    <property type="evidence" value="ECO:0007669"/>
    <property type="project" value="InterPro"/>
</dbReference>
<evidence type="ECO:0000256" key="1">
    <source>
        <dbReference type="ARBA" id="ARBA00001275"/>
    </source>
</evidence>
<comment type="caution">
    <text evidence="10">The sequence shown here is derived from an EMBL/GenBank/DDBJ whole genome shotgun (WGS) entry which is preliminary data.</text>
</comment>
<dbReference type="GO" id="GO:0008184">
    <property type="term" value="F:glycogen phosphorylase activity"/>
    <property type="evidence" value="ECO:0007669"/>
    <property type="project" value="InterPro"/>
</dbReference>
<sequence length="553" mass="63644">MIAYFVMELGLEDNMPIYSGGLGTLAGDTLYSYADMDIPAVCVTLLYKRGYNLQKITPHGMQLDFDALWDYKKYLRKLDVEVEVLFGDKKQKVACWEYWVRSKADVRILFLDADVEGNDPEIRKLNSKLYFDDGIYRLRQEILLGIGGYRVLKALGYPIHVYHMNESHSAFLVVELLREFKSSDEVRKRCVFTTHTPVPAGHDKFPVDMVKEELKAYDIIDWEKEAVEGYINLSVLASRYSGKVNAVSQRHMYVTQGIFPELTGSLEYVTNGVYHKRWIHPELQEVFNEYIPGWDENPILLQRVYDIPSELLLKTHNKIKSELINLINKQTDASFSDDVFTVGIARRVTPYKRNDLILRDIDRLIHIGERVGEIQIVFAGKAHPKDGMGKDMIKRIFEAMRIIKERTKAVKVAFLENYGIDMAKLLIAGCDVWLNNPKRPYEACGTSGMKAGMNGVLNFSTWDGWWLEGGVEGVNGWGIGPRPSWQDMSESLDEEDLEDLYGKLAHIILPTYYKHKDEWVRLMKNSIATIGPYFNTHRMVSDYISKVYKIGLR</sequence>
<dbReference type="InterPro" id="IPR052182">
    <property type="entry name" value="Glycogen/Maltodextrin_Phosph"/>
</dbReference>
<evidence type="ECO:0000256" key="7">
    <source>
        <dbReference type="ARBA" id="ARBA00022898"/>
    </source>
</evidence>
<evidence type="ECO:0000256" key="3">
    <source>
        <dbReference type="ARBA" id="ARBA00006047"/>
    </source>
</evidence>
<name>A0A7C2ZF12_9AQUI</name>
<keyword evidence="6" id="KW-0808">Transferase</keyword>
<dbReference type="Pfam" id="PF00343">
    <property type="entry name" value="Phosphorylase"/>
    <property type="match status" value="1"/>
</dbReference>
<evidence type="ECO:0000313" key="10">
    <source>
        <dbReference type="EMBL" id="HEW46250.1"/>
    </source>
</evidence>
<dbReference type="PROSITE" id="PS00102">
    <property type="entry name" value="PHOSPHORYLASE"/>
    <property type="match status" value="1"/>
</dbReference>
<accession>A0A7C2ZF12</accession>